<sequence length="196" mass="21536">MKIKYSLFILVFLFVGCASGPSPKYDVKKADSNLPVVVGGISVWSRGVGSGTGFDLKNEDTGEFIGYTGAKSFFLRLPPGNYTVHSIGSRQGGTGSKDTSFAFTVSDEPFQYIGTLVKSFHIGAGFDVLGRKPISKRTYGVWEPIFIGGSETRKPGEVQAPFTQVFVFDDYDKVIKDFKTQFPEFSTAKFTKNFIK</sequence>
<dbReference type="PROSITE" id="PS51257">
    <property type="entry name" value="PROKAR_LIPOPROTEIN"/>
    <property type="match status" value="1"/>
</dbReference>
<proteinExistence type="predicted"/>
<dbReference type="RefSeq" id="WP_048692440.1">
    <property type="nucleotide sequence ID" value="NZ_KQ130491.1"/>
</dbReference>
<organism evidence="2 3">
    <name type="scientific">Catenovulum maritimum</name>
    <dbReference type="NCBI Taxonomy" id="1513271"/>
    <lineage>
        <taxon>Bacteria</taxon>
        <taxon>Pseudomonadati</taxon>
        <taxon>Pseudomonadota</taxon>
        <taxon>Gammaproteobacteria</taxon>
        <taxon>Alteromonadales</taxon>
        <taxon>Alteromonadaceae</taxon>
        <taxon>Catenovulum</taxon>
    </lineage>
</organism>
<evidence type="ECO:0000313" key="3">
    <source>
        <dbReference type="Proteomes" id="UP000037600"/>
    </source>
</evidence>
<comment type="caution">
    <text evidence="2">The sequence shown here is derived from an EMBL/GenBank/DDBJ whole genome shotgun (WGS) entry which is preliminary data.</text>
</comment>
<feature type="chain" id="PRO_5005301260" description="DUF2846 domain-containing protein" evidence="1">
    <location>
        <begin position="21"/>
        <end position="196"/>
    </location>
</feature>
<evidence type="ECO:0000313" key="2">
    <source>
        <dbReference type="EMBL" id="KMT64986.1"/>
    </source>
</evidence>
<keyword evidence="1" id="KW-0732">Signal</keyword>
<accession>A0A0J8JKI7</accession>
<evidence type="ECO:0008006" key="4">
    <source>
        <dbReference type="Google" id="ProtNLM"/>
    </source>
</evidence>
<dbReference type="AlphaFoldDB" id="A0A0J8JKI7"/>
<dbReference type="Proteomes" id="UP000037600">
    <property type="component" value="Unassembled WGS sequence"/>
</dbReference>
<protein>
    <recommendedName>
        <fullName evidence="4">DUF2846 domain-containing protein</fullName>
    </recommendedName>
</protein>
<gene>
    <name evidence="2" type="ORF">XM47_10885</name>
</gene>
<dbReference type="EMBL" id="LAZL01000016">
    <property type="protein sequence ID" value="KMT64986.1"/>
    <property type="molecule type" value="Genomic_DNA"/>
</dbReference>
<dbReference type="OrthoDB" id="6959344at2"/>
<feature type="signal peptide" evidence="1">
    <location>
        <begin position="1"/>
        <end position="20"/>
    </location>
</feature>
<reference evidence="2 3" key="1">
    <citation type="submission" date="2015-04" db="EMBL/GenBank/DDBJ databases">
        <title>Draft Genome Sequence of the Novel Agar-Digesting Marine Bacterium Q1.</title>
        <authorList>
            <person name="Li Y."/>
            <person name="Li D."/>
            <person name="Chen G."/>
            <person name="Du Z."/>
        </authorList>
    </citation>
    <scope>NUCLEOTIDE SEQUENCE [LARGE SCALE GENOMIC DNA]</scope>
    <source>
        <strain evidence="2 3">Q1</strain>
    </source>
</reference>
<evidence type="ECO:0000256" key="1">
    <source>
        <dbReference type="SAM" id="SignalP"/>
    </source>
</evidence>
<keyword evidence="3" id="KW-1185">Reference proteome</keyword>
<name>A0A0J8JKI7_9ALTE</name>